<name>S9SM21_9RHOB</name>
<evidence type="ECO:0000313" key="1">
    <source>
        <dbReference type="EMBL" id="EPX87469.1"/>
    </source>
</evidence>
<dbReference type="PANTHER" id="PTHR36439:SF1">
    <property type="entry name" value="DUF1697 DOMAIN-CONTAINING PROTEIN"/>
    <property type="match status" value="1"/>
</dbReference>
<dbReference type="Proteomes" id="UP000015346">
    <property type="component" value="Unassembled WGS sequence"/>
</dbReference>
<protein>
    <submittedName>
        <fullName evidence="1">Uncharacterized protein putative in bacteria</fullName>
    </submittedName>
</protein>
<dbReference type="OrthoDB" id="9806494at2"/>
<dbReference type="PANTHER" id="PTHR36439">
    <property type="entry name" value="BLL4334 PROTEIN"/>
    <property type="match status" value="1"/>
</dbReference>
<dbReference type="EMBL" id="AOLV01000007">
    <property type="protein sequence ID" value="EPX87469.1"/>
    <property type="molecule type" value="Genomic_DNA"/>
</dbReference>
<dbReference type="InterPro" id="IPR012545">
    <property type="entry name" value="DUF1697"/>
</dbReference>
<dbReference type="AlphaFoldDB" id="S9SM21"/>
<dbReference type="Gene3D" id="3.30.70.1280">
    <property type="entry name" value="SP0830-like domains"/>
    <property type="match status" value="1"/>
</dbReference>
<comment type="caution">
    <text evidence="1">The sequence shown here is derived from an EMBL/GenBank/DDBJ whole genome shotgun (WGS) entry which is preliminary data.</text>
</comment>
<dbReference type="HOGENOM" id="CLU_106303_1_0_5"/>
<keyword evidence="2" id="KW-1185">Reference proteome</keyword>
<accession>S9SM21</accession>
<dbReference type="RefSeq" id="WP_021096648.1">
    <property type="nucleotide sequence ID" value="NZ_KE557320.1"/>
</dbReference>
<organism evidence="1 2">
    <name type="scientific">Rubellimicrobium thermophilum DSM 16684</name>
    <dbReference type="NCBI Taxonomy" id="1123069"/>
    <lineage>
        <taxon>Bacteria</taxon>
        <taxon>Pseudomonadati</taxon>
        <taxon>Pseudomonadota</taxon>
        <taxon>Alphaproteobacteria</taxon>
        <taxon>Rhodobacterales</taxon>
        <taxon>Roseobacteraceae</taxon>
        <taxon>Rubellimicrobium</taxon>
    </lineage>
</organism>
<gene>
    <name evidence="1" type="ORF">ruthe_00539</name>
</gene>
<reference evidence="1 2" key="1">
    <citation type="journal article" date="2013" name="Stand. Genomic Sci.">
        <title>Genome sequence of the reddish-pigmented Rubellimicrobium thermophilum type strain (DSM 16684(T)), a member of the Roseobacter clade.</title>
        <authorList>
            <person name="Fiebig A."/>
            <person name="Riedel T."/>
            <person name="Gronow S."/>
            <person name="Petersen J."/>
            <person name="Klenk H.P."/>
            <person name="Goker M."/>
        </authorList>
    </citation>
    <scope>NUCLEOTIDE SEQUENCE [LARGE SCALE GENOMIC DNA]</scope>
    <source>
        <strain evidence="1 2">DSM 16684</strain>
    </source>
</reference>
<dbReference type="Pfam" id="PF08002">
    <property type="entry name" value="DUF1697"/>
    <property type="match status" value="1"/>
</dbReference>
<sequence length="227" mass="24116">MFRPAPLPSRLPVPPVPLALRLPRFDRGAGDATTWVVLLRGVGSVTQVPPRLLRAALAAQGLDRVVVRGQTGNAVLRSALPEEEVEARATLACEKELDFHKGIHLRRGTDWLAMVAANPFPGIALSDPGALHVALLAEDPDARRLTGAGWTADRAVPGDRCLYLCLPPGRIRQRLLDRARRGLPGVVTTRSWATILRIQALVEAAEAEGAAQRAALSGGAGATPVPT</sequence>
<proteinExistence type="predicted"/>
<evidence type="ECO:0000313" key="2">
    <source>
        <dbReference type="Proteomes" id="UP000015346"/>
    </source>
</evidence>
<dbReference type="SUPFAM" id="SSF160379">
    <property type="entry name" value="SP0830-like"/>
    <property type="match status" value="1"/>
</dbReference>